<comment type="caution">
    <text evidence="5">The sequence shown here is derived from an EMBL/GenBank/DDBJ whole genome shotgun (WGS) entry which is preliminary data.</text>
</comment>
<dbReference type="InterPro" id="IPR052774">
    <property type="entry name" value="Celegans_DevNeuronal_Protein"/>
</dbReference>
<dbReference type="SMART" id="SM00241">
    <property type="entry name" value="ZP"/>
    <property type="match status" value="1"/>
</dbReference>
<feature type="domain" description="Apple" evidence="3">
    <location>
        <begin position="125"/>
        <end position="219"/>
    </location>
</feature>
<dbReference type="Proteomes" id="UP001566132">
    <property type="component" value="Unassembled WGS sequence"/>
</dbReference>
<dbReference type="InterPro" id="IPR001507">
    <property type="entry name" value="ZP_dom"/>
</dbReference>
<feature type="transmembrane region" description="Helical" evidence="1">
    <location>
        <begin position="640"/>
        <end position="665"/>
    </location>
</feature>
<feature type="signal peptide" evidence="2">
    <location>
        <begin position="1"/>
        <end position="19"/>
    </location>
</feature>
<proteinExistence type="predicted"/>
<sequence length="710" mass="81398">MIILIAIVVIFLKGHSVLGLEPSLKNCLKSNIHFEKVIGLPRIQFSGEQLLFELKPNERQRPIILDCLKICQENDECISFMLQYDTNKCYWFKEDLTKIQGATRLEVDNNSVWFDKTCFITRNPCKKLWIFERIRGATLVGNDTKVIDLNMTRKECEQKCLDEKDFHCKSVKFLIPLYPNFPKNNESTGKCILSNTDRHLMPTGYRVSTFNDYYLENQCEISDNLTNKDTGQTNYCTYEEYDEVQFKHADVLLENRTKDDCERECNTYENFNCRGYTISKENSCMLHSEDTKLMGPRILSSNKQFTYYEKARCLNITVSCTDNFMIVEYKPETDFRGKLYMQGYSDDPGCFVMGKGKFAIVTLKLPLLMTHCGILKAGSLTSRTLLSGLLIIQYNSLIQTQSDRILKVGCIFNNENKVLIGTGVTISSNLPNKGGTLINSSKNHTFAPMVEMKIVDLKSKNEITDSQIGQELQLVIELKEKTNTYDFWASDLIAMTEKGDESIVLIDEYGCPTNLNIFPPLTKVVENGTRKIQATFQAFKFASSSIIRFSVLVQFCLNACMPIKCKNNVESYGKKKREISSRNEANLATKSSVMPQMPLEYVMVVRSLNSHPDRLILGNNDGKLLVAGFNYATNEVCMDFSLVIGLIITWILIQLIFVIACICLIRQYKKYYQEECRRLTMENFNKNFGLGLSNLESRRVRWADDTDNIM</sequence>
<dbReference type="PANTHER" id="PTHR47327:SF8">
    <property type="entry name" value="FI17836P1"/>
    <property type="match status" value="1"/>
</dbReference>
<organism evidence="5 6">
    <name type="scientific">Hypothenemus hampei</name>
    <name type="common">Coffee berry borer</name>
    <dbReference type="NCBI Taxonomy" id="57062"/>
    <lineage>
        <taxon>Eukaryota</taxon>
        <taxon>Metazoa</taxon>
        <taxon>Ecdysozoa</taxon>
        <taxon>Arthropoda</taxon>
        <taxon>Hexapoda</taxon>
        <taxon>Insecta</taxon>
        <taxon>Pterygota</taxon>
        <taxon>Neoptera</taxon>
        <taxon>Endopterygota</taxon>
        <taxon>Coleoptera</taxon>
        <taxon>Polyphaga</taxon>
        <taxon>Cucujiformia</taxon>
        <taxon>Curculionidae</taxon>
        <taxon>Scolytinae</taxon>
        <taxon>Hypothenemus</taxon>
    </lineage>
</organism>
<dbReference type="Pfam" id="PF00024">
    <property type="entry name" value="PAN_1"/>
    <property type="match status" value="3"/>
</dbReference>
<dbReference type="CDD" id="cd01099">
    <property type="entry name" value="PAN_AP_HGF"/>
    <property type="match status" value="1"/>
</dbReference>
<protein>
    <submittedName>
        <fullName evidence="5">Uncharacterized protein</fullName>
    </submittedName>
</protein>
<keyword evidence="6" id="KW-1185">Reference proteome</keyword>
<keyword evidence="1" id="KW-0812">Transmembrane</keyword>
<evidence type="ECO:0000313" key="6">
    <source>
        <dbReference type="Proteomes" id="UP001566132"/>
    </source>
</evidence>
<dbReference type="PROSITE" id="PS51034">
    <property type="entry name" value="ZP_2"/>
    <property type="match status" value="1"/>
</dbReference>
<feature type="domain" description="ZP" evidence="4">
    <location>
        <begin position="319"/>
        <end position="572"/>
    </location>
</feature>
<dbReference type="InterPro" id="IPR056953">
    <property type="entry name" value="CUT_N"/>
</dbReference>
<dbReference type="AlphaFoldDB" id="A0ABD1ENN5"/>
<evidence type="ECO:0000256" key="2">
    <source>
        <dbReference type="SAM" id="SignalP"/>
    </source>
</evidence>
<dbReference type="PROSITE" id="PS50948">
    <property type="entry name" value="PAN"/>
    <property type="match status" value="3"/>
</dbReference>
<evidence type="ECO:0000259" key="4">
    <source>
        <dbReference type="PROSITE" id="PS51034"/>
    </source>
</evidence>
<feature type="chain" id="PRO_5044775135" evidence="2">
    <location>
        <begin position="20"/>
        <end position="710"/>
    </location>
</feature>
<dbReference type="EMBL" id="JBDJPC010000006">
    <property type="protein sequence ID" value="KAL1498109.1"/>
    <property type="molecule type" value="Genomic_DNA"/>
</dbReference>
<dbReference type="SMART" id="SM00473">
    <property type="entry name" value="PAN_AP"/>
    <property type="match status" value="3"/>
</dbReference>
<dbReference type="Pfam" id="PF25057">
    <property type="entry name" value="CUT_N"/>
    <property type="match status" value="1"/>
</dbReference>
<dbReference type="SUPFAM" id="SSF57414">
    <property type="entry name" value="Hairpin loop containing domain-like"/>
    <property type="match status" value="3"/>
</dbReference>
<keyword evidence="1" id="KW-0472">Membrane</keyword>
<reference evidence="5 6" key="1">
    <citation type="submission" date="2024-05" db="EMBL/GenBank/DDBJ databases">
        <title>Genetic variation in Jamaican populations of the coffee berry borer (Hypothenemus hampei).</title>
        <authorList>
            <person name="Errbii M."/>
            <person name="Myrie A."/>
        </authorList>
    </citation>
    <scope>NUCLEOTIDE SEQUENCE [LARGE SCALE GENOMIC DNA]</scope>
    <source>
        <strain evidence="5">JA-Hopewell-2020-01-JO</strain>
        <tissue evidence="5">Whole body</tissue>
    </source>
</reference>
<feature type="domain" description="Apple" evidence="3">
    <location>
        <begin position="27"/>
        <end position="118"/>
    </location>
</feature>
<evidence type="ECO:0000259" key="3">
    <source>
        <dbReference type="PROSITE" id="PS50948"/>
    </source>
</evidence>
<evidence type="ECO:0000256" key="1">
    <source>
        <dbReference type="SAM" id="Phobius"/>
    </source>
</evidence>
<dbReference type="PANTHER" id="PTHR47327">
    <property type="entry name" value="FI18240P1-RELATED"/>
    <property type="match status" value="1"/>
</dbReference>
<name>A0ABD1ENN5_HYPHA</name>
<dbReference type="InterPro" id="IPR003609">
    <property type="entry name" value="Pan_app"/>
</dbReference>
<gene>
    <name evidence="5" type="ORF">ABEB36_008963</name>
</gene>
<accession>A0ABD1ENN5</accession>
<keyword evidence="1" id="KW-1133">Transmembrane helix</keyword>
<keyword evidence="2" id="KW-0732">Signal</keyword>
<evidence type="ECO:0000313" key="5">
    <source>
        <dbReference type="EMBL" id="KAL1498109.1"/>
    </source>
</evidence>
<feature type="domain" description="Apple" evidence="3">
    <location>
        <begin position="236"/>
        <end position="313"/>
    </location>
</feature>
<dbReference type="Gene3D" id="3.50.4.10">
    <property type="entry name" value="Hepatocyte Growth Factor"/>
    <property type="match status" value="2"/>
</dbReference>